<name>A0ABU6P7S0_9BACI</name>
<gene>
    <name evidence="1" type="ORF">P9485_04135</name>
</gene>
<proteinExistence type="predicted"/>
<keyword evidence="2" id="KW-1185">Reference proteome</keyword>
<accession>A0ABU6P7S0</accession>
<dbReference type="Pfam" id="PF10673">
    <property type="entry name" value="DUF2487"/>
    <property type="match status" value="1"/>
</dbReference>
<dbReference type="Proteomes" id="UP001336122">
    <property type="component" value="Unassembled WGS sequence"/>
</dbReference>
<sequence>MREGRNLKWIVKDVEQFEQAREYVDTGIIPLLSISTAKEMKMVVEQGEFIEALSMELEREYKGRVLLLPAFTYLVESQKNEKDRLQEWTNHLQRQGFKHIAYVTSDFSWKEDMQELQGDLFWFPSLSLEQFSDQAKREVIRAHIKNIMVMLEERWVK</sequence>
<evidence type="ECO:0000313" key="2">
    <source>
        <dbReference type="Proteomes" id="UP001336122"/>
    </source>
</evidence>
<organism evidence="1 2">
    <name type="scientific">Bacillus nitratireducens</name>
    <dbReference type="NCBI Taxonomy" id="2026193"/>
    <lineage>
        <taxon>Bacteria</taxon>
        <taxon>Bacillati</taxon>
        <taxon>Bacillota</taxon>
        <taxon>Bacilli</taxon>
        <taxon>Bacillales</taxon>
        <taxon>Bacillaceae</taxon>
        <taxon>Bacillus</taxon>
        <taxon>Bacillus cereus group</taxon>
    </lineage>
</organism>
<evidence type="ECO:0000313" key="1">
    <source>
        <dbReference type="EMBL" id="MED4677053.1"/>
    </source>
</evidence>
<comment type="caution">
    <text evidence="1">The sequence shown here is derived from an EMBL/GenBank/DDBJ whole genome shotgun (WGS) entry which is preliminary data.</text>
</comment>
<dbReference type="EMBL" id="JARTIK010000001">
    <property type="protein sequence ID" value="MED4677053.1"/>
    <property type="molecule type" value="Genomic_DNA"/>
</dbReference>
<dbReference type="RefSeq" id="WP_139265888.1">
    <property type="nucleotide sequence ID" value="NZ_CP093844.1"/>
</dbReference>
<reference evidence="1 2" key="1">
    <citation type="submission" date="2023-03" db="EMBL/GenBank/DDBJ databases">
        <title>Bacillus Genome Sequencing.</title>
        <authorList>
            <person name="Dunlap C."/>
        </authorList>
    </citation>
    <scope>NUCLEOTIDE SEQUENCE [LARGE SCALE GENOMIC DNA]</scope>
    <source>
        <strain evidence="1 2">NRS-319</strain>
    </source>
</reference>
<dbReference type="InterPro" id="IPR019615">
    <property type="entry name" value="DUF2487"/>
</dbReference>
<protein>
    <submittedName>
        <fullName evidence="1">YpiF family protein</fullName>
    </submittedName>
</protein>